<evidence type="ECO:0000256" key="1">
    <source>
        <dbReference type="ARBA" id="ARBA00004137"/>
    </source>
</evidence>
<evidence type="ECO:0000256" key="4">
    <source>
        <dbReference type="ARBA" id="ARBA00022787"/>
    </source>
</evidence>
<name>A0A8H7H4F7_9AGAM</name>
<dbReference type="GO" id="GO:0007007">
    <property type="term" value="P:inner mitochondrial membrane organization"/>
    <property type="evidence" value="ECO:0007669"/>
    <property type="project" value="TreeGrafter"/>
</dbReference>
<evidence type="ECO:0000256" key="11">
    <source>
        <dbReference type="ARBA" id="ARBA00047906"/>
    </source>
</evidence>
<dbReference type="PRINTS" id="PR00979">
    <property type="entry name" value="TAFAZZIN"/>
</dbReference>
<keyword evidence="5" id="KW-0999">Mitochondrion inner membrane</keyword>
<accession>A0A8H7H4F7</accession>
<dbReference type="InterPro" id="IPR002123">
    <property type="entry name" value="Plipid/glycerol_acylTrfase"/>
</dbReference>
<protein>
    <recommendedName>
        <fullName evidence="12">Tafazzin family protein</fullName>
    </recommendedName>
</protein>
<comment type="caution">
    <text evidence="14">The sequence shown here is derived from an EMBL/GenBank/DDBJ whole genome shotgun (WGS) entry which is preliminary data.</text>
</comment>
<evidence type="ECO:0000313" key="15">
    <source>
        <dbReference type="Proteomes" id="UP000650582"/>
    </source>
</evidence>
<dbReference type="PANTHER" id="PTHR12497">
    <property type="entry name" value="TAZ PROTEIN TAFAZZIN"/>
    <property type="match status" value="1"/>
</dbReference>
<feature type="domain" description="Phospholipid/glycerol acyltransferase" evidence="13">
    <location>
        <begin position="70"/>
        <end position="191"/>
    </location>
</feature>
<evidence type="ECO:0000256" key="7">
    <source>
        <dbReference type="ARBA" id="ARBA00023128"/>
    </source>
</evidence>
<keyword evidence="3 14" id="KW-0808">Transferase</keyword>
<keyword evidence="9 14" id="KW-0012">Acyltransferase</keyword>
<dbReference type="GO" id="GO:0005741">
    <property type="term" value="C:mitochondrial outer membrane"/>
    <property type="evidence" value="ECO:0007669"/>
    <property type="project" value="UniProtKB-SubCell"/>
</dbReference>
<evidence type="ECO:0000256" key="3">
    <source>
        <dbReference type="ARBA" id="ARBA00022679"/>
    </source>
</evidence>
<dbReference type="CDD" id="cd07989">
    <property type="entry name" value="LPLAT_AGPAT-like"/>
    <property type="match status" value="1"/>
</dbReference>
<keyword evidence="7" id="KW-0496">Mitochondrion</keyword>
<comment type="subcellular location">
    <subcellularLocation>
        <location evidence="1">Mitochondrion inner membrane</location>
        <topology evidence="1">Peripheral membrane protein</topology>
        <orientation evidence="1">Intermembrane side</orientation>
    </subcellularLocation>
    <subcellularLocation>
        <location evidence="10">Mitochondrion outer membrane</location>
        <topology evidence="10">Peripheral membrane protein</topology>
        <orientation evidence="10">Intermembrane side</orientation>
    </subcellularLocation>
</comment>
<evidence type="ECO:0000256" key="6">
    <source>
        <dbReference type="ARBA" id="ARBA00023098"/>
    </source>
</evidence>
<dbReference type="SMART" id="SM00563">
    <property type="entry name" value="PlsC"/>
    <property type="match status" value="1"/>
</dbReference>
<sequence>MSIGSRLTIATVALGSKFFLNTACASVKIHGLDHLLTALDEAGRKDRGIITGKLCSESRINNSSSCKHHRVDDPVAWGALPTRHCILNPRNMRWTLGASDIMFTNPVYNWFFRNGQVIETVRGAGVHQPAVDIAVDRLNSGAWVHVFPEGKVNQGSCQPGGKLLRFKWGVGRMIMSTTKTPVIIPMNISGLEKVMPEPRRFKFLPRPGHHISITFGDPAALTQQVDRLVQEWRSSRPSIRSVETSTNVPPLVRDTVVSELAGDVDTARLSGQVRKQAIDNLGKEIDWTDEEIARVSIVALLQDGVARLALDAHPL</sequence>
<keyword evidence="8" id="KW-0472">Membrane</keyword>
<dbReference type="AlphaFoldDB" id="A0A8H7H4F7"/>
<dbReference type="InterPro" id="IPR000872">
    <property type="entry name" value="Tafazzin"/>
</dbReference>
<dbReference type="GO" id="GO:0005743">
    <property type="term" value="C:mitochondrial inner membrane"/>
    <property type="evidence" value="ECO:0007669"/>
    <property type="project" value="UniProtKB-SubCell"/>
</dbReference>
<evidence type="ECO:0000256" key="5">
    <source>
        <dbReference type="ARBA" id="ARBA00022792"/>
    </source>
</evidence>
<dbReference type="GO" id="GO:0047184">
    <property type="term" value="F:1-acylglycerophosphocholine O-acyltransferase activity"/>
    <property type="evidence" value="ECO:0007669"/>
    <property type="project" value="TreeGrafter"/>
</dbReference>
<dbReference type="PANTHER" id="PTHR12497:SF0">
    <property type="entry name" value="TAFAZZIN"/>
    <property type="match status" value="1"/>
</dbReference>
<evidence type="ECO:0000256" key="9">
    <source>
        <dbReference type="ARBA" id="ARBA00023315"/>
    </source>
</evidence>
<evidence type="ECO:0000256" key="12">
    <source>
        <dbReference type="RuleBase" id="RU365062"/>
    </source>
</evidence>
<organism evidence="14 15">
    <name type="scientific">Rhizoctonia solani</name>
    <dbReference type="NCBI Taxonomy" id="456999"/>
    <lineage>
        <taxon>Eukaryota</taxon>
        <taxon>Fungi</taxon>
        <taxon>Dikarya</taxon>
        <taxon>Basidiomycota</taxon>
        <taxon>Agaricomycotina</taxon>
        <taxon>Agaricomycetes</taxon>
        <taxon>Cantharellales</taxon>
        <taxon>Ceratobasidiaceae</taxon>
        <taxon>Rhizoctonia</taxon>
    </lineage>
</organism>
<reference evidence="14" key="1">
    <citation type="submission" date="2020-09" db="EMBL/GenBank/DDBJ databases">
        <title>Comparative genome analyses of four rice-infecting Rhizoctonia solani isolates reveal extensive enrichment of homogalacturonan modification genes.</title>
        <authorList>
            <person name="Lee D.-Y."/>
            <person name="Jeon J."/>
            <person name="Kim K.-T."/>
            <person name="Cheong K."/>
            <person name="Song H."/>
            <person name="Choi G."/>
            <person name="Ko J."/>
            <person name="Opiyo S.O."/>
            <person name="Zuo S."/>
            <person name="Madhav S."/>
            <person name="Lee Y.-H."/>
            <person name="Wang G.-L."/>
        </authorList>
    </citation>
    <scope>NUCLEOTIDE SEQUENCE</scope>
    <source>
        <strain evidence="14">AG1-IA YN-7</strain>
    </source>
</reference>
<dbReference type="GO" id="GO:0035965">
    <property type="term" value="P:cardiolipin acyl-chain remodeling"/>
    <property type="evidence" value="ECO:0007669"/>
    <property type="project" value="TreeGrafter"/>
</dbReference>
<evidence type="ECO:0000259" key="13">
    <source>
        <dbReference type="SMART" id="SM00563"/>
    </source>
</evidence>
<proteinExistence type="inferred from homology"/>
<dbReference type="Pfam" id="PF01553">
    <property type="entry name" value="Acyltransferase"/>
    <property type="match status" value="1"/>
</dbReference>
<evidence type="ECO:0000256" key="10">
    <source>
        <dbReference type="ARBA" id="ARBA00024323"/>
    </source>
</evidence>
<comment type="catalytic activity">
    <reaction evidence="11">
        <text>1'-[1,2-diacyl-sn-glycero-3-phospho],3'-[1-acyl-sn-glycero-3-phospho]-glycerol + a 1,2-diacyl-sn-glycero-3-phosphocholine = a cardiolipin + a 1-acyl-sn-glycero-3-phosphocholine</text>
        <dbReference type="Rhea" id="RHEA:33731"/>
        <dbReference type="ChEBI" id="CHEBI:57643"/>
        <dbReference type="ChEBI" id="CHEBI:58168"/>
        <dbReference type="ChEBI" id="CHEBI:62237"/>
        <dbReference type="ChEBI" id="CHEBI:64743"/>
    </reaction>
    <physiologicalReaction direction="left-to-right" evidence="11">
        <dbReference type="Rhea" id="RHEA:33732"/>
    </physiologicalReaction>
    <physiologicalReaction direction="right-to-left" evidence="11">
        <dbReference type="Rhea" id="RHEA:33733"/>
    </physiologicalReaction>
</comment>
<dbReference type="Proteomes" id="UP000650582">
    <property type="component" value="Unassembled WGS sequence"/>
</dbReference>
<comment type="similarity">
    <text evidence="2 12">Belongs to the taffazin family.</text>
</comment>
<evidence type="ECO:0000256" key="8">
    <source>
        <dbReference type="ARBA" id="ARBA00023136"/>
    </source>
</evidence>
<dbReference type="SUPFAM" id="SSF69593">
    <property type="entry name" value="Glycerol-3-phosphate (1)-acyltransferase"/>
    <property type="match status" value="1"/>
</dbReference>
<dbReference type="EMBL" id="JACYCC010000130">
    <property type="protein sequence ID" value="KAF8674600.1"/>
    <property type="molecule type" value="Genomic_DNA"/>
</dbReference>
<keyword evidence="4" id="KW-1000">Mitochondrion outer membrane</keyword>
<evidence type="ECO:0000256" key="2">
    <source>
        <dbReference type="ARBA" id="ARBA00010524"/>
    </source>
</evidence>
<gene>
    <name evidence="14" type="ORF">RHS04_07195</name>
</gene>
<evidence type="ECO:0000313" key="14">
    <source>
        <dbReference type="EMBL" id="KAF8674600.1"/>
    </source>
</evidence>
<keyword evidence="6" id="KW-0443">Lipid metabolism</keyword>